<dbReference type="PANTHER" id="PTHR30445">
    <property type="entry name" value="K(+)_H(+) ANTIPORTER SUBUNIT KHTT"/>
    <property type="match status" value="1"/>
</dbReference>
<evidence type="ECO:0000256" key="7">
    <source>
        <dbReference type="ARBA" id="ARBA00023136"/>
    </source>
</evidence>
<evidence type="ECO:0000256" key="5">
    <source>
        <dbReference type="ARBA" id="ARBA00022692"/>
    </source>
</evidence>
<dbReference type="InterPro" id="IPR036721">
    <property type="entry name" value="RCK_C_sf"/>
</dbReference>
<feature type="transmembrane region" description="Helical" evidence="8">
    <location>
        <begin position="518"/>
        <end position="544"/>
    </location>
</feature>
<evidence type="ECO:0000256" key="6">
    <source>
        <dbReference type="ARBA" id="ARBA00022989"/>
    </source>
</evidence>
<keyword evidence="5 8" id="KW-0812">Transmembrane</keyword>
<name>A0ABV5I5W9_9ACTN</name>
<evidence type="ECO:0000256" key="1">
    <source>
        <dbReference type="ARBA" id="ARBA00004651"/>
    </source>
</evidence>
<dbReference type="EMBL" id="JBHMEI010000001">
    <property type="protein sequence ID" value="MFB9199941.1"/>
    <property type="molecule type" value="Genomic_DNA"/>
</dbReference>
<evidence type="ECO:0000256" key="2">
    <source>
        <dbReference type="ARBA" id="ARBA00009854"/>
    </source>
</evidence>
<dbReference type="SUPFAM" id="SSF116726">
    <property type="entry name" value="TrkA C-terminal domain-like"/>
    <property type="match status" value="1"/>
</dbReference>
<dbReference type="Proteomes" id="UP001589647">
    <property type="component" value="Unassembled WGS sequence"/>
</dbReference>
<protein>
    <recommendedName>
        <fullName evidence="9">YidE/YbjL duplication domain-containing protein</fullName>
    </recommendedName>
</protein>
<dbReference type="Pfam" id="PF06826">
    <property type="entry name" value="Asp-Al_Ex"/>
    <property type="match status" value="2"/>
</dbReference>
<feature type="transmembrane region" description="Helical" evidence="8">
    <location>
        <begin position="35"/>
        <end position="59"/>
    </location>
</feature>
<feature type="transmembrane region" description="Helical" evidence="8">
    <location>
        <begin position="427"/>
        <end position="449"/>
    </location>
</feature>
<evidence type="ECO:0000313" key="11">
    <source>
        <dbReference type="Proteomes" id="UP001589647"/>
    </source>
</evidence>
<feature type="transmembrane region" description="Helical" evidence="8">
    <location>
        <begin position="155"/>
        <end position="174"/>
    </location>
</feature>
<feature type="transmembrane region" description="Helical" evidence="8">
    <location>
        <begin position="94"/>
        <end position="113"/>
    </location>
</feature>
<comment type="caution">
    <text evidence="10">The sequence shown here is derived from an EMBL/GenBank/DDBJ whole genome shotgun (WGS) entry which is preliminary data.</text>
</comment>
<keyword evidence="6 8" id="KW-1133">Transmembrane helix</keyword>
<evidence type="ECO:0000256" key="4">
    <source>
        <dbReference type="ARBA" id="ARBA00022475"/>
    </source>
</evidence>
<feature type="transmembrane region" description="Helical" evidence="8">
    <location>
        <begin position="461"/>
        <end position="482"/>
    </location>
</feature>
<organism evidence="10 11">
    <name type="scientific">Nonomuraea spiralis</name>
    <dbReference type="NCBI Taxonomy" id="46182"/>
    <lineage>
        <taxon>Bacteria</taxon>
        <taxon>Bacillati</taxon>
        <taxon>Actinomycetota</taxon>
        <taxon>Actinomycetes</taxon>
        <taxon>Streptosporangiales</taxon>
        <taxon>Streptosporangiaceae</taxon>
        <taxon>Nonomuraea</taxon>
    </lineage>
</organism>
<sequence length="545" mass="55144">MWPWESDVLRDAPEVALFLCLALGFALGRIRFRGVAVGGVAGTLAAALAVGLLAGGVTVHPQVRVIAFAVFAFTFGYTLGPAFFAAFAGPNLRYVWFTVIEVVGALAAAALVADVLGLDPATTAGLVAGAAAGPVALGTSADALQAAGIGSAQGALGPAYVLSYLFALVTIALLTSRAAPAVLRFDPAEAAAALWRRLDGEEETPPPAVLGRAHQVTTGEGRTVAQAEIAMGTRVSVERLRRNGRPIAFGPDTLLERDDEAVVVGVRQDVVNACAVIGPEVPGGRELDLDLEVADVMLAGRPPATVRALRAGLSGQGVQDLHVCEVTRVGCRLPVRPGTPLYAGDVVRVTGIKRDVDRAAAWLGARADAGRRADVVYLSAGLVAGLVAGLAGGLTVSVGCLLAGLVFGRVRAGRARFGQYDAGAARVVGELALGVFVAALGLSAGPAAVELVGRHGWQVALGAVAAAAVPVVISLAMAAKLMMLPPPLVLGAVTGQHGLSAILGAVRRMSGNGTPLLAYTVVHALSGAVLALLGPAAVALARWVG</sequence>
<comment type="similarity">
    <text evidence="2">Belongs to the AAE transporter (TC 2.A.81) family.</text>
</comment>
<feature type="transmembrane region" description="Helical" evidence="8">
    <location>
        <begin position="488"/>
        <end position="506"/>
    </location>
</feature>
<evidence type="ECO:0000313" key="10">
    <source>
        <dbReference type="EMBL" id="MFB9199941.1"/>
    </source>
</evidence>
<keyword evidence="11" id="KW-1185">Reference proteome</keyword>
<accession>A0ABV5I5W9</accession>
<dbReference type="InterPro" id="IPR050144">
    <property type="entry name" value="AAE_transporter"/>
</dbReference>
<feature type="transmembrane region" description="Helical" evidence="8">
    <location>
        <begin position="65"/>
        <end position="87"/>
    </location>
</feature>
<evidence type="ECO:0000256" key="3">
    <source>
        <dbReference type="ARBA" id="ARBA00022448"/>
    </source>
</evidence>
<feature type="domain" description="YidE/YbjL duplication" evidence="9">
    <location>
        <begin position="16"/>
        <end position="173"/>
    </location>
</feature>
<keyword evidence="7 8" id="KW-0472">Membrane</keyword>
<dbReference type="InterPro" id="IPR006512">
    <property type="entry name" value="YidE_YbjL"/>
</dbReference>
<feature type="transmembrane region" description="Helical" evidence="8">
    <location>
        <begin position="375"/>
        <end position="407"/>
    </location>
</feature>
<evidence type="ECO:0000259" key="9">
    <source>
        <dbReference type="Pfam" id="PF06826"/>
    </source>
</evidence>
<feature type="domain" description="YidE/YbjL duplication" evidence="9">
    <location>
        <begin position="376"/>
        <end position="534"/>
    </location>
</feature>
<dbReference type="PANTHER" id="PTHR30445:SF9">
    <property type="match status" value="1"/>
</dbReference>
<keyword evidence="4" id="KW-1003">Cell membrane</keyword>
<proteinExistence type="inferred from homology"/>
<dbReference type="RefSeq" id="WP_189645583.1">
    <property type="nucleotide sequence ID" value="NZ_BMRC01000001.1"/>
</dbReference>
<comment type="subcellular location">
    <subcellularLocation>
        <location evidence="1">Cell membrane</location>
        <topology evidence="1">Multi-pass membrane protein</topology>
    </subcellularLocation>
</comment>
<gene>
    <name evidence="10" type="ORF">ACFFV7_01945</name>
</gene>
<evidence type="ECO:0000256" key="8">
    <source>
        <dbReference type="SAM" id="Phobius"/>
    </source>
</evidence>
<feature type="transmembrane region" description="Helical" evidence="8">
    <location>
        <begin position="12"/>
        <end position="28"/>
    </location>
</feature>
<reference evidence="10 11" key="1">
    <citation type="submission" date="2024-09" db="EMBL/GenBank/DDBJ databases">
        <authorList>
            <person name="Sun Q."/>
            <person name="Mori K."/>
        </authorList>
    </citation>
    <scope>NUCLEOTIDE SEQUENCE [LARGE SCALE GENOMIC DNA]</scope>
    <source>
        <strain evidence="10 11">CCM 3426</strain>
    </source>
</reference>
<keyword evidence="3" id="KW-0813">Transport</keyword>